<dbReference type="SUPFAM" id="SSF52833">
    <property type="entry name" value="Thioredoxin-like"/>
    <property type="match status" value="1"/>
</dbReference>
<evidence type="ECO:0000256" key="1">
    <source>
        <dbReference type="RuleBase" id="RU003494"/>
    </source>
</evidence>
<protein>
    <submittedName>
        <fullName evidence="4">Glutathione S-transferase</fullName>
    </submittedName>
</protein>
<dbReference type="InterPro" id="IPR036249">
    <property type="entry name" value="Thioredoxin-like_sf"/>
</dbReference>
<name>A0A176Z545_9BRAD</name>
<dbReference type="InterPro" id="IPR040079">
    <property type="entry name" value="Glutathione_S-Trfase"/>
</dbReference>
<organism evidence="4 5">
    <name type="scientific">Bradyrhizobium neotropicale</name>
    <dbReference type="NCBI Taxonomy" id="1497615"/>
    <lineage>
        <taxon>Bacteria</taxon>
        <taxon>Pseudomonadati</taxon>
        <taxon>Pseudomonadota</taxon>
        <taxon>Alphaproteobacteria</taxon>
        <taxon>Hyphomicrobiales</taxon>
        <taxon>Nitrobacteraceae</taxon>
        <taxon>Bradyrhizobium</taxon>
    </lineage>
</organism>
<dbReference type="SUPFAM" id="SSF47616">
    <property type="entry name" value="GST C-terminal domain-like"/>
    <property type="match status" value="1"/>
</dbReference>
<dbReference type="SFLD" id="SFLDS00019">
    <property type="entry name" value="Glutathione_Transferase_(cytos"/>
    <property type="match status" value="1"/>
</dbReference>
<dbReference type="Pfam" id="PF02798">
    <property type="entry name" value="GST_N"/>
    <property type="match status" value="1"/>
</dbReference>
<feature type="domain" description="GST C-terminal" evidence="3">
    <location>
        <begin position="90"/>
        <end position="213"/>
    </location>
</feature>
<dbReference type="InterPro" id="IPR036282">
    <property type="entry name" value="Glutathione-S-Trfase_C_sf"/>
</dbReference>
<proteinExistence type="inferred from homology"/>
<dbReference type="EMBL" id="LSEF01000061">
    <property type="protein sequence ID" value="OAF15788.1"/>
    <property type="molecule type" value="Genomic_DNA"/>
</dbReference>
<dbReference type="PROSITE" id="PS50405">
    <property type="entry name" value="GST_CTER"/>
    <property type="match status" value="1"/>
</dbReference>
<dbReference type="PANTHER" id="PTHR44051">
    <property type="entry name" value="GLUTATHIONE S-TRANSFERASE-RELATED"/>
    <property type="match status" value="1"/>
</dbReference>
<dbReference type="PROSITE" id="PS50404">
    <property type="entry name" value="GST_NTER"/>
    <property type="match status" value="1"/>
</dbReference>
<dbReference type="InterPro" id="IPR004045">
    <property type="entry name" value="Glutathione_S-Trfase_N"/>
</dbReference>
<evidence type="ECO:0000259" key="2">
    <source>
        <dbReference type="PROSITE" id="PS50404"/>
    </source>
</evidence>
<dbReference type="CDD" id="cd10291">
    <property type="entry name" value="GST_C_YfcG_like"/>
    <property type="match status" value="1"/>
</dbReference>
<dbReference type="AlphaFoldDB" id="A0A176Z545"/>
<keyword evidence="4" id="KW-0808">Transferase</keyword>
<dbReference type="FunFam" id="3.40.30.10:FF:000046">
    <property type="entry name" value="GSH-dependent disulfide bond oxidoreductase"/>
    <property type="match status" value="1"/>
</dbReference>
<feature type="domain" description="GST N-terminal" evidence="2">
    <location>
        <begin position="1"/>
        <end position="87"/>
    </location>
</feature>
<comment type="similarity">
    <text evidence="1">Belongs to the GST superfamily.</text>
</comment>
<comment type="caution">
    <text evidence="4">The sequence shown here is derived from an EMBL/GenBank/DDBJ whole genome shotgun (WGS) entry which is preliminary data.</text>
</comment>
<dbReference type="Pfam" id="PF00043">
    <property type="entry name" value="GST_C"/>
    <property type="match status" value="1"/>
</dbReference>
<dbReference type="InterPro" id="IPR010987">
    <property type="entry name" value="Glutathione-S-Trfase_C-like"/>
</dbReference>
<reference evidence="4 5" key="1">
    <citation type="submission" date="2016-02" db="EMBL/GenBank/DDBJ databases">
        <title>Draft genome sequence of the strain BR 10247T Bradyrhizobium neotropicale isolated from nodules of Centrolobium paraense.</title>
        <authorList>
            <person name="Simoes-Araujo J.L."/>
            <person name="Barauna A.C."/>
            <person name="Silva K."/>
            <person name="Zilli J.E."/>
        </authorList>
    </citation>
    <scope>NUCLEOTIDE SEQUENCE [LARGE SCALE GENOMIC DNA]</scope>
    <source>
        <strain evidence="4 5">BR 10247</strain>
    </source>
</reference>
<accession>A0A176Z545</accession>
<dbReference type="PANTHER" id="PTHR44051:SF19">
    <property type="entry name" value="DISULFIDE-BOND OXIDOREDUCTASE YFCG"/>
    <property type="match status" value="1"/>
</dbReference>
<dbReference type="Gene3D" id="1.20.1050.10">
    <property type="match status" value="1"/>
</dbReference>
<keyword evidence="5" id="KW-1185">Reference proteome</keyword>
<dbReference type="SFLD" id="SFLDG00358">
    <property type="entry name" value="Main_(cytGST)"/>
    <property type="match status" value="1"/>
</dbReference>
<evidence type="ECO:0000259" key="3">
    <source>
        <dbReference type="PROSITE" id="PS50405"/>
    </source>
</evidence>
<dbReference type="RefSeq" id="WP_063679363.1">
    <property type="nucleotide sequence ID" value="NZ_LSEF01000061.1"/>
</dbReference>
<dbReference type="Proteomes" id="UP000077173">
    <property type="component" value="Unassembled WGS sequence"/>
</dbReference>
<dbReference type="Gene3D" id="3.40.30.10">
    <property type="entry name" value="Glutaredoxin"/>
    <property type="match status" value="1"/>
</dbReference>
<evidence type="ECO:0000313" key="4">
    <source>
        <dbReference type="EMBL" id="OAF15788.1"/>
    </source>
</evidence>
<evidence type="ECO:0000313" key="5">
    <source>
        <dbReference type="Proteomes" id="UP000077173"/>
    </source>
</evidence>
<dbReference type="InterPro" id="IPR004046">
    <property type="entry name" value="GST_C"/>
</dbReference>
<dbReference type="GO" id="GO:0016740">
    <property type="term" value="F:transferase activity"/>
    <property type="evidence" value="ECO:0007669"/>
    <property type="project" value="UniProtKB-KW"/>
</dbReference>
<dbReference type="SFLD" id="SFLDG01151">
    <property type="entry name" value="Main.2:_Nu-like"/>
    <property type="match status" value="1"/>
</dbReference>
<sequence>MIDLYYAPTPNGWKISIMLEELGLSYNVIPVNIRAGEQFSAEFLAISPNNRIPAIVDRAPADGGAPFSAFETGAILVYLAEKTGRFLPSDLRGRSTTIQWVMWQMAGLGPMLGQHGHFALYAAEKIPYAISRYRDEAARLYGVLDRQLGKTSAYVAGDYSIADIACFPWAMTHKAQGFTLDDYPNVKRWYAEVRARPQVQAGLAIGKFVKEPFDEESRKIMFGERARSCWERSSAWSSW</sequence>
<dbReference type="CDD" id="cd03048">
    <property type="entry name" value="GST_N_Ure2p_like"/>
    <property type="match status" value="1"/>
</dbReference>
<gene>
    <name evidence="4" type="ORF">AXW67_15280</name>
</gene>